<evidence type="ECO:0000256" key="3">
    <source>
        <dbReference type="ARBA" id="ARBA00022692"/>
    </source>
</evidence>
<sequence length="614" mass="68018">MSYRTNALDTDRMPPGIPFIIGNEAAERFSFYGMRTILVVFMTKYLWLMDQQAGSAMSDAQAREHYHDFVAYAYLTPFIGALFSDVLFGKYRTILWLSIFYCLGHLALALMGTTGSSQSWLFAGLILICIGSGGIKPCVSAHVGDQFGPRNSHLLTRVFNWFYFSINFGSFFSTLLTPWLLEHYGPHWAFGIPGGLMALATLVFWMGRHRFVHVPPAGLSFFKELGSKEGLFALAKLIPLFLFIAVFWGLYDQTGSSWVQQAAQMDLNFMGITWLESQIQAANPILILTFVPLFSLVLYPLINRVFKLTPLRKIGFGLFLTVGCFALSTLIQSWIDKGNSPSIGWQLTAFVILTAAEVMVSIVGLEFSYTQAPKSMKSLVMAFYLAAVFIGNKMTAQVNEFIQIPSAAEEQLAAATAQLPGDWKKDVRNVVLPGLSLEDPADDMVAHLKNGAIDKLDIPGQAAFTAAAAIIEAEARKADDKLPDPKTLGADLGKDFFGNPIRYEIIDSSHFRLISDGADRIHGTKWDMGLTVSVEKPAAPDSKQSWLEKRKTELGITTVNTSTETVYSASAFCGGQTKLEGAAYFRFFTWLMLGAAVLYVPFAMAYRPRTYLHD</sequence>
<comment type="subcellular location">
    <subcellularLocation>
        <location evidence="1">Membrane</location>
        <topology evidence="1">Multi-pass membrane protein</topology>
    </subcellularLocation>
</comment>
<dbReference type="SUPFAM" id="SSF103473">
    <property type="entry name" value="MFS general substrate transporter"/>
    <property type="match status" value="1"/>
</dbReference>
<dbReference type="Gene3D" id="1.20.1250.20">
    <property type="entry name" value="MFS general substrate transporter like domains"/>
    <property type="match status" value="2"/>
</dbReference>
<comment type="similarity">
    <text evidence="2">Belongs to the major facilitator superfamily. Proton-dependent oligopeptide transporter (POT/PTR) (TC 2.A.17) family.</text>
</comment>
<feature type="transmembrane region" description="Helical" evidence="6">
    <location>
        <begin position="95"/>
        <end position="114"/>
    </location>
</feature>
<evidence type="ECO:0000256" key="5">
    <source>
        <dbReference type="ARBA" id="ARBA00023136"/>
    </source>
</evidence>
<feature type="transmembrane region" description="Helical" evidence="6">
    <location>
        <begin position="120"/>
        <end position="139"/>
    </location>
</feature>
<feature type="transmembrane region" description="Helical" evidence="6">
    <location>
        <begin position="231"/>
        <end position="251"/>
    </location>
</feature>
<gene>
    <name evidence="7" type="ORF">OKA04_06800</name>
</gene>
<dbReference type="InterPro" id="IPR000109">
    <property type="entry name" value="POT_fam"/>
</dbReference>
<dbReference type="EMBL" id="JAPDDS010000003">
    <property type="protein sequence ID" value="MCW1884434.1"/>
    <property type="molecule type" value="Genomic_DNA"/>
</dbReference>
<feature type="transmembrane region" description="Helical" evidence="6">
    <location>
        <begin position="187"/>
        <end position="206"/>
    </location>
</feature>
<evidence type="ECO:0000256" key="2">
    <source>
        <dbReference type="ARBA" id="ARBA00005982"/>
    </source>
</evidence>
<evidence type="ECO:0000256" key="1">
    <source>
        <dbReference type="ARBA" id="ARBA00004141"/>
    </source>
</evidence>
<feature type="transmembrane region" description="Helical" evidence="6">
    <location>
        <begin position="69"/>
        <end position="88"/>
    </location>
</feature>
<feature type="transmembrane region" description="Helical" evidence="6">
    <location>
        <begin position="587"/>
        <end position="606"/>
    </location>
</feature>
<dbReference type="PANTHER" id="PTHR11654">
    <property type="entry name" value="OLIGOPEPTIDE TRANSPORTER-RELATED"/>
    <property type="match status" value="1"/>
</dbReference>
<feature type="transmembrane region" description="Helical" evidence="6">
    <location>
        <begin position="347"/>
        <end position="367"/>
    </location>
</feature>
<evidence type="ECO:0000313" key="8">
    <source>
        <dbReference type="Proteomes" id="UP001207930"/>
    </source>
</evidence>
<dbReference type="RefSeq" id="WP_264500394.1">
    <property type="nucleotide sequence ID" value="NZ_JAPDDS010000003.1"/>
</dbReference>
<keyword evidence="5 6" id="KW-0472">Membrane</keyword>
<evidence type="ECO:0000256" key="4">
    <source>
        <dbReference type="ARBA" id="ARBA00022989"/>
    </source>
</evidence>
<keyword evidence="3 6" id="KW-0812">Transmembrane</keyword>
<organism evidence="7 8">
    <name type="scientific">Luteolibacter flavescens</name>
    <dbReference type="NCBI Taxonomy" id="1859460"/>
    <lineage>
        <taxon>Bacteria</taxon>
        <taxon>Pseudomonadati</taxon>
        <taxon>Verrucomicrobiota</taxon>
        <taxon>Verrucomicrobiia</taxon>
        <taxon>Verrucomicrobiales</taxon>
        <taxon>Verrucomicrobiaceae</taxon>
        <taxon>Luteolibacter</taxon>
    </lineage>
</organism>
<evidence type="ECO:0000313" key="7">
    <source>
        <dbReference type="EMBL" id="MCW1884434.1"/>
    </source>
</evidence>
<dbReference type="Pfam" id="PF00854">
    <property type="entry name" value="PTR2"/>
    <property type="match status" value="2"/>
</dbReference>
<dbReference type="InterPro" id="IPR036259">
    <property type="entry name" value="MFS_trans_sf"/>
</dbReference>
<keyword evidence="4 6" id="KW-1133">Transmembrane helix</keyword>
<feature type="transmembrane region" description="Helical" evidence="6">
    <location>
        <begin position="281"/>
        <end position="302"/>
    </location>
</feature>
<dbReference type="CDD" id="cd17347">
    <property type="entry name" value="MFS_SLC15A1_2_like"/>
    <property type="match status" value="1"/>
</dbReference>
<protein>
    <submittedName>
        <fullName evidence="7">POT family MFS transporter</fullName>
    </submittedName>
</protein>
<accession>A0ABT3FMK9</accession>
<feature type="transmembrane region" description="Helical" evidence="6">
    <location>
        <begin position="314"/>
        <end position="335"/>
    </location>
</feature>
<feature type="transmembrane region" description="Helical" evidence="6">
    <location>
        <begin position="160"/>
        <end position="181"/>
    </location>
</feature>
<name>A0ABT3FMK9_9BACT</name>
<evidence type="ECO:0000256" key="6">
    <source>
        <dbReference type="SAM" id="Phobius"/>
    </source>
</evidence>
<dbReference type="Proteomes" id="UP001207930">
    <property type="component" value="Unassembled WGS sequence"/>
</dbReference>
<keyword evidence="8" id="KW-1185">Reference proteome</keyword>
<feature type="transmembrane region" description="Helical" evidence="6">
    <location>
        <begin position="29"/>
        <end position="49"/>
    </location>
</feature>
<proteinExistence type="inferred from homology"/>
<comment type="caution">
    <text evidence="7">The sequence shown here is derived from an EMBL/GenBank/DDBJ whole genome shotgun (WGS) entry which is preliminary data.</text>
</comment>
<reference evidence="7 8" key="1">
    <citation type="submission" date="2022-10" db="EMBL/GenBank/DDBJ databases">
        <title>Luteolibacter flavescens strain MCCC 1K03193, whole genome shotgun sequencing project.</title>
        <authorList>
            <person name="Zhao G."/>
            <person name="Shen L."/>
        </authorList>
    </citation>
    <scope>NUCLEOTIDE SEQUENCE [LARGE SCALE GENOMIC DNA]</scope>
    <source>
        <strain evidence="7 8">MCCC 1K03193</strain>
    </source>
</reference>